<dbReference type="PANTHER" id="PTHR48106">
    <property type="entry name" value="QUINONE OXIDOREDUCTASE PIG3-RELATED"/>
    <property type="match status" value="1"/>
</dbReference>
<dbReference type="Proteomes" id="UP000054558">
    <property type="component" value="Unassembled WGS sequence"/>
</dbReference>
<dbReference type="InterPro" id="IPR013149">
    <property type="entry name" value="ADH-like_C"/>
</dbReference>
<dbReference type="AlphaFoldDB" id="A0A1Y1IAH1"/>
<dbReference type="Gene3D" id="3.40.50.720">
    <property type="entry name" value="NAD(P)-binding Rossmann-like Domain"/>
    <property type="match status" value="1"/>
</dbReference>
<evidence type="ECO:0000259" key="3">
    <source>
        <dbReference type="SMART" id="SM00829"/>
    </source>
</evidence>
<dbReference type="OrthoDB" id="3509362at2759"/>
<proteinExistence type="predicted"/>
<keyword evidence="2" id="KW-0560">Oxidoreductase</keyword>
<gene>
    <name evidence="4" type="ORF">KFL_003610070</name>
</gene>
<dbReference type="InterPro" id="IPR014189">
    <property type="entry name" value="Quinone_OxRdtase_PIG3"/>
</dbReference>
<keyword evidence="5" id="KW-1185">Reference proteome</keyword>
<dbReference type="Pfam" id="PF00107">
    <property type="entry name" value="ADH_zinc_N"/>
    <property type="match status" value="1"/>
</dbReference>
<dbReference type="Gene3D" id="3.90.180.10">
    <property type="entry name" value="Medium-chain alcohol dehydrogenases, catalytic domain"/>
    <property type="match status" value="1"/>
</dbReference>
<dbReference type="InterPro" id="IPR013154">
    <property type="entry name" value="ADH-like_N"/>
</dbReference>
<dbReference type="InterPro" id="IPR036291">
    <property type="entry name" value="NAD(P)-bd_dom_sf"/>
</dbReference>
<evidence type="ECO:0000313" key="4">
    <source>
        <dbReference type="EMBL" id="GAQ87563.1"/>
    </source>
</evidence>
<dbReference type="EMBL" id="DF237310">
    <property type="protein sequence ID" value="GAQ87563.1"/>
    <property type="molecule type" value="Genomic_DNA"/>
</dbReference>
<organism evidence="4 5">
    <name type="scientific">Klebsormidium nitens</name>
    <name type="common">Green alga</name>
    <name type="synonym">Ulothrix nitens</name>
    <dbReference type="NCBI Taxonomy" id="105231"/>
    <lineage>
        <taxon>Eukaryota</taxon>
        <taxon>Viridiplantae</taxon>
        <taxon>Streptophyta</taxon>
        <taxon>Klebsormidiophyceae</taxon>
        <taxon>Klebsormidiales</taxon>
        <taxon>Klebsormidiaceae</taxon>
        <taxon>Klebsormidium</taxon>
    </lineage>
</organism>
<dbReference type="SMART" id="SM00829">
    <property type="entry name" value="PKS_ER"/>
    <property type="match status" value="1"/>
</dbReference>
<accession>A0A1Y1IAH1</accession>
<dbReference type="NCBIfam" id="TIGR02824">
    <property type="entry name" value="quinone_pig3"/>
    <property type="match status" value="1"/>
</dbReference>
<evidence type="ECO:0000256" key="1">
    <source>
        <dbReference type="ARBA" id="ARBA00022857"/>
    </source>
</evidence>
<dbReference type="SUPFAM" id="SSF51735">
    <property type="entry name" value="NAD(P)-binding Rossmann-fold domains"/>
    <property type="match status" value="1"/>
</dbReference>
<keyword evidence="1" id="KW-0521">NADP</keyword>
<dbReference type="InterPro" id="IPR011032">
    <property type="entry name" value="GroES-like_sf"/>
</dbReference>
<sequence>MKAVVITKAGGPEVLQLQDVPAPELKSNEVMIKVKAAGINGADKMQRHGQYPVPPGGSLYPGLEVSGTIEEVGKEVKGWKAGDEVCALLVGGGYAERVNVPAGQLLPIPKGVSLVDATGLPEVSCTVWSVVFMAAKLQEGENFLIHGGSSGVGTFAIQMAKYKGAKVLVTAGSDEKLQACKELGADVAINYKSEDWVARVKHETGGKGADVILDVMGAPYLSKNTESLAPDGRLIVLGLQGGATGEINLGALLAKRATIFVLALRSRPLEQKAHIVEEVRRNVWPAIEAGKVKPVIDRTFELKDVVKAHEWVDSSGHIGKVLLLV</sequence>
<dbReference type="OMA" id="WAEVPDP"/>
<evidence type="ECO:0000313" key="5">
    <source>
        <dbReference type="Proteomes" id="UP000054558"/>
    </source>
</evidence>
<dbReference type="PANTHER" id="PTHR48106:SF8">
    <property type="entry name" value="OS02G0805600 PROTEIN"/>
    <property type="match status" value="1"/>
</dbReference>
<evidence type="ECO:0000256" key="2">
    <source>
        <dbReference type="ARBA" id="ARBA00023002"/>
    </source>
</evidence>
<dbReference type="Pfam" id="PF08240">
    <property type="entry name" value="ADH_N"/>
    <property type="match status" value="1"/>
</dbReference>
<dbReference type="SUPFAM" id="SSF50129">
    <property type="entry name" value="GroES-like"/>
    <property type="match status" value="1"/>
</dbReference>
<feature type="domain" description="Enoyl reductase (ER)" evidence="3">
    <location>
        <begin position="10"/>
        <end position="323"/>
    </location>
</feature>
<name>A0A1Y1IAH1_KLENI</name>
<dbReference type="GO" id="GO:0016651">
    <property type="term" value="F:oxidoreductase activity, acting on NAD(P)H"/>
    <property type="evidence" value="ECO:0000318"/>
    <property type="project" value="GO_Central"/>
</dbReference>
<dbReference type="STRING" id="105231.A0A1Y1IAH1"/>
<reference evidence="4 5" key="1">
    <citation type="journal article" date="2014" name="Nat. Commun.">
        <title>Klebsormidium flaccidum genome reveals primary factors for plant terrestrial adaptation.</title>
        <authorList>
            <person name="Hori K."/>
            <person name="Maruyama F."/>
            <person name="Fujisawa T."/>
            <person name="Togashi T."/>
            <person name="Yamamoto N."/>
            <person name="Seo M."/>
            <person name="Sato S."/>
            <person name="Yamada T."/>
            <person name="Mori H."/>
            <person name="Tajima N."/>
            <person name="Moriyama T."/>
            <person name="Ikeuchi M."/>
            <person name="Watanabe M."/>
            <person name="Wada H."/>
            <person name="Kobayashi K."/>
            <person name="Saito M."/>
            <person name="Masuda T."/>
            <person name="Sasaki-Sekimoto Y."/>
            <person name="Mashiguchi K."/>
            <person name="Awai K."/>
            <person name="Shimojima M."/>
            <person name="Masuda S."/>
            <person name="Iwai M."/>
            <person name="Nobusawa T."/>
            <person name="Narise T."/>
            <person name="Kondo S."/>
            <person name="Saito H."/>
            <person name="Sato R."/>
            <person name="Murakawa M."/>
            <person name="Ihara Y."/>
            <person name="Oshima-Yamada Y."/>
            <person name="Ohtaka K."/>
            <person name="Satoh M."/>
            <person name="Sonobe K."/>
            <person name="Ishii M."/>
            <person name="Ohtani R."/>
            <person name="Kanamori-Sato M."/>
            <person name="Honoki R."/>
            <person name="Miyazaki D."/>
            <person name="Mochizuki H."/>
            <person name="Umetsu J."/>
            <person name="Higashi K."/>
            <person name="Shibata D."/>
            <person name="Kamiya Y."/>
            <person name="Sato N."/>
            <person name="Nakamura Y."/>
            <person name="Tabata S."/>
            <person name="Ida S."/>
            <person name="Kurokawa K."/>
            <person name="Ohta H."/>
        </authorList>
    </citation>
    <scope>NUCLEOTIDE SEQUENCE [LARGE SCALE GENOMIC DNA]</scope>
    <source>
        <strain evidence="4 5">NIES-2285</strain>
    </source>
</reference>
<dbReference type="GO" id="GO:0070402">
    <property type="term" value="F:NADPH binding"/>
    <property type="evidence" value="ECO:0000318"/>
    <property type="project" value="GO_Central"/>
</dbReference>
<dbReference type="InterPro" id="IPR020843">
    <property type="entry name" value="ER"/>
</dbReference>
<protein>
    <submittedName>
        <fullName evidence="4">Quinone oxidoreductase</fullName>
    </submittedName>
</protein>
<dbReference type="CDD" id="cd05276">
    <property type="entry name" value="p53_inducible_oxidoreductase"/>
    <property type="match status" value="1"/>
</dbReference>